<dbReference type="RefSeq" id="WP_128977907.1">
    <property type="nucleotide sequence ID" value="NZ_PDKJ01000001.1"/>
</dbReference>
<reference evidence="1 2" key="1">
    <citation type="submission" date="2017-10" db="EMBL/GenBank/DDBJ databases">
        <title>Genomics of the genus Arcobacter.</title>
        <authorList>
            <person name="Perez-Cataluna A."/>
            <person name="Figueras M.J."/>
        </authorList>
    </citation>
    <scope>NUCLEOTIDE SEQUENCE [LARGE SCALE GENOMIC DNA]</scope>
    <source>
        <strain evidence="1 2">CECT 8993</strain>
    </source>
</reference>
<comment type="caution">
    <text evidence="1">The sequence shown here is derived from an EMBL/GenBank/DDBJ whole genome shotgun (WGS) entry which is preliminary data.</text>
</comment>
<organism evidence="1 2">
    <name type="scientific">Halarcobacter ebronensis</name>
    <dbReference type="NCBI Taxonomy" id="1462615"/>
    <lineage>
        <taxon>Bacteria</taxon>
        <taxon>Pseudomonadati</taxon>
        <taxon>Campylobacterota</taxon>
        <taxon>Epsilonproteobacteria</taxon>
        <taxon>Campylobacterales</taxon>
        <taxon>Arcobacteraceae</taxon>
        <taxon>Halarcobacter</taxon>
    </lineage>
</organism>
<dbReference type="EMBL" id="PDKJ01000001">
    <property type="protein sequence ID" value="RXJ70050.1"/>
    <property type="molecule type" value="Genomic_DNA"/>
</dbReference>
<dbReference type="Proteomes" id="UP000290172">
    <property type="component" value="Unassembled WGS sequence"/>
</dbReference>
<accession>A0A4Q0YHD8</accession>
<dbReference type="AlphaFoldDB" id="A0A4Q0YHD8"/>
<sequence>MKRFTNIILSVAVCASLANAEKIKHVFESEKDTSGFDKVEFNFNGDLTFTYQGLSDNYSDPIKSGLSLPTANLDINAKIMSDFNVKLETMLSPHHHHETFVKCGYASMDNLDFVYKGFAKDFMDHATIKVGVNDINYGDGTCT</sequence>
<gene>
    <name evidence="1" type="ORF">CRV08_00360</name>
</gene>
<evidence type="ECO:0000313" key="2">
    <source>
        <dbReference type="Proteomes" id="UP000290172"/>
    </source>
</evidence>
<name>A0A4Q0YHD8_9BACT</name>
<protein>
    <submittedName>
        <fullName evidence="1">Uncharacterized protein</fullName>
    </submittedName>
</protein>
<evidence type="ECO:0000313" key="1">
    <source>
        <dbReference type="EMBL" id="RXJ70050.1"/>
    </source>
</evidence>
<proteinExistence type="predicted"/>